<feature type="transmembrane region" description="Helical" evidence="7">
    <location>
        <begin position="140"/>
        <end position="159"/>
    </location>
</feature>
<keyword evidence="3" id="KW-1003">Cell membrane</keyword>
<evidence type="ECO:0000256" key="4">
    <source>
        <dbReference type="ARBA" id="ARBA00022692"/>
    </source>
</evidence>
<feature type="transmembrane region" description="Helical" evidence="7">
    <location>
        <begin position="107"/>
        <end position="128"/>
    </location>
</feature>
<sequence>MITVDFFLYSKFGQMILAVVAFLVVVAVLLLLARVADRIAGRSRTWWMVLLFGGPALALLGVGLIYPAIRTTLMSFMDRSSDEWVGLANYEWVFTNPDSLQSFINTFFWVALVPTVATGVGLLYAIIIDQSRFEKVAKTLLFLPMAISFVGAGIIWKFVYEYRGAAQEQIGLLNAIITTLGFEPVRFLQDAPWNTFFLIAVMIWIQAGFAMVLLSAAIKAIPADIVEAARLDGVGAWQMFRNITVPSIRPTLVVVVTTITIATLKIFDIPRTMTGARFDTQVLANMMYDQSFTFGNAGTGSALAVVIFVLVIPIVVFNIRQMIKNREVRGA</sequence>
<dbReference type="RefSeq" id="WP_387966681.1">
    <property type="nucleotide sequence ID" value="NZ_CP033325.1"/>
</dbReference>
<dbReference type="InterPro" id="IPR051393">
    <property type="entry name" value="ABC_transporter_permease"/>
</dbReference>
<dbReference type="PANTHER" id="PTHR30193">
    <property type="entry name" value="ABC TRANSPORTER PERMEASE PROTEIN"/>
    <property type="match status" value="1"/>
</dbReference>
<dbReference type="CDD" id="cd06261">
    <property type="entry name" value="TM_PBP2"/>
    <property type="match status" value="1"/>
</dbReference>
<dbReference type="PROSITE" id="PS50928">
    <property type="entry name" value="ABC_TM1"/>
    <property type="match status" value="1"/>
</dbReference>
<feature type="transmembrane region" description="Helical" evidence="7">
    <location>
        <begin position="196"/>
        <end position="218"/>
    </location>
</feature>
<dbReference type="Proteomes" id="UP001595955">
    <property type="component" value="Unassembled WGS sequence"/>
</dbReference>
<name>A0ABV9D4G2_9MICO</name>
<comment type="similarity">
    <text evidence="7">Belongs to the binding-protein-dependent transport system permease family.</text>
</comment>
<organism evidence="9 10">
    <name type="scientific">Georgenia faecalis</name>
    <dbReference type="NCBI Taxonomy" id="2483799"/>
    <lineage>
        <taxon>Bacteria</taxon>
        <taxon>Bacillati</taxon>
        <taxon>Actinomycetota</taxon>
        <taxon>Actinomycetes</taxon>
        <taxon>Micrococcales</taxon>
        <taxon>Bogoriellaceae</taxon>
        <taxon>Georgenia</taxon>
    </lineage>
</organism>
<evidence type="ECO:0000256" key="7">
    <source>
        <dbReference type="RuleBase" id="RU363032"/>
    </source>
</evidence>
<dbReference type="SUPFAM" id="SSF161098">
    <property type="entry name" value="MetI-like"/>
    <property type="match status" value="1"/>
</dbReference>
<evidence type="ECO:0000256" key="5">
    <source>
        <dbReference type="ARBA" id="ARBA00022989"/>
    </source>
</evidence>
<feature type="transmembrane region" description="Helical" evidence="7">
    <location>
        <begin position="12"/>
        <end position="33"/>
    </location>
</feature>
<feature type="domain" description="ABC transmembrane type-1" evidence="8">
    <location>
        <begin position="103"/>
        <end position="318"/>
    </location>
</feature>
<evidence type="ECO:0000256" key="3">
    <source>
        <dbReference type="ARBA" id="ARBA00022475"/>
    </source>
</evidence>
<dbReference type="InterPro" id="IPR035906">
    <property type="entry name" value="MetI-like_sf"/>
</dbReference>
<keyword evidence="2 7" id="KW-0813">Transport</keyword>
<evidence type="ECO:0000256" key="2">
    <source>
        <dbReference type="ARBA" id="ARBA00022448"/>
    </source>
</evidence>
<gene>
    <name evidence="9" type="ORF">ACFO3F_00160</name>
</gene>
<dbReference type="InterPro" id="IPR000515">
    <property type="entry name" value="MetI-like"/>
</dbReference>
<proteinExistence type="inferred from homology"/>
<dbReference type="PANTHER" id="PTHR30193:SF18">
    <property type="entry name" value="OSMOPROTECTIVE COMPOUNDS UPTAKE PERMEASE PROTEIN GGTC"/>
    <property type="match status" value="1"/>
</dbReference>
<comment type="subcellular location">
    <subcellularLocation>
        <location evidence="1 7">Cell membrane</location>
        <topology evidence="1 7">Multi-pass membrane protein</topology>
    </subcellularLocation>
</comment>
<evidence type="ECO:0000313" key="10">
    <source>
        <dbReference type="Proteomes" id="UP001595955"/>
    </source>
</evidence>
<keyword evidence="10" id="KW-1185">Reference proteome</keyword>
<evidence type="ECO:0000256" key="1">
    <source>
        <dbReference type="ARBA" id="ARBA00004651"/>
    </source>
</evidence>
<feature type="transmembrane region" description="Helical" evidence="7">
    <location>
        <begin position="248"/>
        <end position="267"/>
    </location>
</feature>
<dbReference type="Gene3D" id="1.10.3720.10">
    <property type="entry name" value="MetI-like"/>
    <property type="match status" value="1"/>
</dbReference>
<dbReference type="Pfam" id="PF00528">
    <property type="entry name" value="BPD_transp_1"/>
    <property type="match status" value="1"/>
</dbReference>
<feature type="transmembrane region" description="Helical" evidence="7">
    <location>
        <begin position="297"/>
        <end position="319"/>
    </location>
</feature>
<protein>
    <submittedName>
        <fullName evidence="9">Carbohydrate ABC transporter permease</fullName>
    </submittedName>
</protein>
<keyword evidence="6 7" id="KW-0472">Membrane</keyword>
<evidence type="ECO:0000256" key="6">
    <source>
        <dbReference type="ARBA" id="ARBA00023136"/>
    </source>
</evidence>
<feature type="transmembrane region" description="Helical" evidence="7">
    <location>
        <begin position="45"/>
        <end position="69"/>
    </location>
</feature>
<keyword evidence="5 7" id="KW-1133">Transmembrane helix</keyword>
<comment type="caution">
    <text evidence="9">The sequence shown here is derived from an EMBL/GenBank/DDBJ whole genome shotgun (WGS) entry which is preliminary data.</text>
</comment>
<evidence type="ECO:0000259" key="8">
    <source>
        <dbReference type="PROSITE" id="PS50928"/>
    </source>
</evidence>
<reference evidence="10" key="1">
    <citation type="journal article" date="2019" name="Int. J. Syst. Evol. Microbiol.">
        <title>The Global Catalogue of Microorganisms (GCM) 10K type strain sequencing project: providing services to taxonomists for standard genome sequencing and annotation.</title>
        <authorList>
            <consortium name="The Broad Institute Genomics Platform"/>
            <consortium name="The Broad Institute Genome Sequencing Center for Infectious Disease"/>
            <person name="Wu L."/>
            <person name="Ma J."/>
        </authorList>
    </citation>
    <scope>NUCLEOTIDE SEQUENCE [LARGE SCALE GENOMIC DNA]</scope>
    <source>
        <strain evidence="10">JCM 3369</strain>
    </source>
</reference>
<evidence type="ECO:0000313" key="9">
    <source>
        <dbReference type="EMBL" id="MFC4553655.1"/>
    </source>
</evidence>
<keyword evidence="4 7" id="KW-0812">Transmembrane</keyword>
<dbReference type="EMBL" id="JBHSGF010000001">
    <property type="protein sequence ID" value="MFC4553655.1"/>
    <property type="molecule type" value="Genomic_DNA"/>
</dbReference>
<accession>A0ABV9D4G2</accession>